<gene>
    <name evidence="1" type="ORF">CYCCA115_LOCUS16758</name>
</gene>
<dbReference type="EMBL" id="CAKOGP040001947">
    <property type="protein sequence ID" value="CAJ1957532.1"/>
    <property type="molecule type" value="Genomic_DNA"/>
</dbReference>
<sequence length="120" mass="13940">MENTRYMVKLSDGRSMNIGSNHGANAFLRAASKIDHFSFHVNQINGIRRKKRINDIDSHKIIKHIEFFNSIARADPDLFREKVPQSEIKCWLDFIVESIKKMSTDSKWISTGLPAFRDIF</sequence>
<dbReference type="AlphaFoldDB" id="A0AAD2FZH2"/>
<keyword evidence="2" id="KW-1185">Reference proteome</keyword>
<dbReference type="Proteomes" id="UP001295423">
    <property type="component" value="Unassembled WGS sequence"/>
</dbReference>
<accession>A0AAD2FZH2</accession>
<evidence type="ECO:0000313" key="1">
    <source>
        <dbReference type="EMBL" id="CAJ1957532.1"/>
    </source>
</evidence>
<organism evidence="1 2">
    <name type="scientific">Cylindrotheca closterium</name>
    <dbReference type="NCBI Taxonomy" id="2856"/>
    <lineage>
        <taxon>Eukaryota</taxon>
        <taxon>Sar</taxon>
        <taxon>Stramenopiles</taxon>
        <taxon>Ochrophyta</taxon>
        <taxon>Bacillariophyta</taxon>
        <taxon>Bacillariophyceae</taxon>
        <taxon>Bacillariophycidae</taxon>
        <taxon>Bacillariales</taxon>
        <taxon>Bacillariaceae</taxon>
        <taxon>Cylindrotheca</taxon>
    </lineage>
</organism>
<proteinExistence type="predicted"/>
<protein>
    <submittedName>
        <fullName evidence="1">Uncharacterized protein</fullName>
    </submittedName>
</protein>
<name>A0AAD2FZH2_9STRA</name>
<evidence type="ECO:0000313" key="2">
    <source>
        <dbReference type="Proteomes" id="UP001295423"/>
    </source>
</evidence>
<reference evidence="1" key="1">
    <citation type="submission" date="2023-08" db="EMBL/GenBank/DDBJ databases">
        <authorList>
            <person name="Audoor S."/>
            <person name="Bilcke G."/>
        </authorList>
    </citation>
    <scope>NUCLEOTIDE SEQUENCE</scope>
</reference>
<comment type="caution">
    <text evidence="1">The sequence shown here is derived from an EMBL/GenBank/DDBJ whole genome shotgun (WGS) entry which is preliminary data.</text>
</comment>